<evidence type="ECO:0000256" key="2">
    <source>
        <dbReference type="HAMAP-Rule" id="MF_00296"/>
    </source>
</evidence>
<comment type="similarity">
    <text evidence="2">Belongs to the AB hydrolase superfamily. MetX family.</text>
</comment>
<sequence length="344" mass="39349">MNHQREIFSCSQPFILESGKTLESFDIVYDTYGKLNANKDNVVLVFHAFSGSNHAAGKLESDDSIGWWDKFIGPNKAINTNESFVICANNIGSCFGSTGPKSVFNNTNKTYGKNFPEVSVTDWNNSIYKLLDSLNIKKVNTAIGASLGGMQVMDLISNKNKSTKKGIIIGASPKPRQFNILLNHVQRSILNLSDKPDALQVARMLSHISYISSNFIEEKFRYNLQKPESRISEDIKYESENYLSYHGKKFEKKFDRNSFRLMTKAMDSYFLDESKIKNIESKVLLISFDDDLLFPSKDMLEFHNLLKMRGIDSYHEKLKGTRGHDSFLYLTEDYQKKLVKFLKK</sequence>
<feature type="active site" evidence="2 3">
    <location>
        <position position="291"/>
    </location>
</feature>
<accession>A0A520MZN2</accession>
<dbReference type="PIRSF" id="PIRSF000443">
    <property type="entry name" value="Homoser_Ac_trans"/>
    <property type="match status" value="1"/>
</dbReference>
<dbReference type="InterPro" id="IPR000073">
    <property type="entry name" value="AB_hydrolase_1"/>
</dbReference>
<dbReference type="HAMAP" id="MF_00296">
    <property type="entry name" value="MetX_acyltransf"/>
    <property type="match status" value="1"/>
</dbReference>
<organism evidence="5 6">
    <name type="scientific">SAR86 cluster bacterium</name>
    <dbReference type="NCBI Taxonomy" id="2030880"/>
    <lineage>
        <taxon>Bacteria</taxon>
        <taxon>Pseudomonadati</taxon>
        <taxon>Pseudomonadota</taxon>
        <taxon>Gammaproteobacteria</taxon>
        <taxon>SAR86 cluster</taxon>
    </lineage>
</organism>
<comment type="caution">
    <text evidence="2">Lacks conserved residue(s) required for the propagation of feature annotation.</text>
</comment>
<dbReference type="EMBL" id="SHBE01000003">
    <property type="protein sequence ID" value="RZO26626.1"/>
    <property type="molecule type" value="Genomic_DNA"/>
</dbReference>
<dbReference type="InterPro" id="IPR008220">
    <property type="entry name" value="HAT_MetX-like"/>
</dbReference>
<reference evidence="5 6" key="1">
    <citation type="submission" date="2019-02" db="EMBL/GenBank/DDBJ databases">
        <title>Prokaryotic population dynamics and viral predation in marine succession experiment using metagenomics: the confinement effect.</title>
        <authorList>
            <person name="Haro-Moreno J.M."/>
            <person name="Rodriguez-Valera F."/>
            <person name="Lopez-Perez M."/>
        </authorList>
    </citation>
    <scope>NUCLEOTIDE SEQUENCE [LARGE SCALE GENOMIC DNA]</scope>
    <source>
        <strain evidence="5">MED-G159</strain>
    </source>
</reference>
<keyword evidence="2" id="KW-0486">Methionine biosynthesis</keyword>
<feature type="active site" description="Nucleophile" evidence="2 3">
    <location>
        <position position="146"/>
    </location>
</feature>
<comment type="catalytic activity">
    <reaction evidence="2">
        <text>L-homoserine + acetyl-CoA = O-acetyl-L-homoserine + CoA</text>
        <dbReference type="Rhea" id="RHEA:13701"/>
        <dbReference type="ChEBI" id="CHEBI:57287"/>
        <dbReference type="ChEBI" id="CHEBI:57288"/>
        <dbReference type="ChEBI" id="CHEBI:57476"/>
        <dbReference type="ChEBI" id="CHEBI:57716"/>
        <dbReference type="EC" id="2.3.1.31"/>
    </reaction>
</comment>
<feature type="binding site" evidence="2">
    <location>
        <position position="203"/>
    </location>
    <ligand>
        <name>substrate</name>
    </ligand>
</feature>
<feature type="domain" description="AB hydrolase-1" evidence="4">
    <location>
        <begin position="42"/>
        <end position="307"/>
    </location>
</feature>
<dbReference type="GO" id="GO:0009092">
    <property type="term" value="P:homoserine metabolic process"/>
    <property type="evidence" value="ECO:0007669"/>
    <property type="project" value="TreeGrafter"/>
</dbReference>
<dbReference type="PANTHER" id="PTHR32268:SF11">
    <property type="entry name" value="HOMOSERINE O-ACETYLTRANSFERASE"/>
    <property type="match status" value="1"/>
</dbReference>
<name>A0A520MZN2_9GAMM</name>
<comment type="function">
    <text evidence="2">Transfers an acetyl group from acetyl-CoA to L-homoserine, forming acetyl-L-homoserine.</text>
</comment>
<evidence type="ECO:0000313" key="5">
    <source>
        <dbReference type="EMBL" id="RZO26626.1"/>
    </source>
</evidence>
<keyword evidence="2" id="KW-0963">Cytoplasm</keyword>
<dbReference type="AlphaFoldDB" id="A0A520MZN2"/>
<dbReference type="Gene3D" id="3.40.50.1820">
    <property type="entry name" value="alpha/beta hydrolase"/>
    <property type="match status" value="1"/>
</dbReference>
<dbReference type="UniPathway" id="UPA00051">
    <property type="reaction ID" value="UER00074"/>
</dbReference>
<dbReference type="GO" id="GO:0004414">
    <property type="term" value="F:homoserine O-acetyltransferase activity"/>
    <property type="evidence" value="ECO:0007669"/>
    <property type="project" value="UniProtKB-UniRule"/>
</dbReference>
<comment type="caution">
    <text evidence="5">The sequence shown here is derived from an EMBL/GenBank/DDBJ whole genome shotgun (WGS) entry which is preliminary data.</text>
</comment>
<feature type="active site" evidence="2 3">
    <location>
        <position position="324"/>
    </location>
</feature>
<dbReference type="Gene3D" id="1.10.1740.110">
    <property type="match status" value="1"/>
</dbReference>
<comment type="subcellular location">
    <subcellularLocation>
        <location evidence="2">Cytoplasm</location>
    </subcellularLocation>
</comment>
<evidence type="ECO:0000256" key="3">
    <source>
        <dbReference type="PIRSR" id="PIRSR000443-1"/>
    </source>
</evidence>
<protein>
    <recommendedName>
        <fullName evidence="2">Homoserine O-acetyltransferase</fullName>
        <shortName evidence="2">HAT</shortName>
        <ecNumber evidence="2">2.3.1.31</ecNumber>
    </recommendedName>
    <alternativeName>
        <fullName evidence="2">Homoserine transacetylase</fullName>
        <shortName evidence="2">HTA</shortName>
    </alternativeName>
</protein>
<dbReference type="Proteomes" id="UP000315825">
    <property type="component" value="Unassembled WGS sequence"/>
</dbReference>
<keyword evidence="2 5" id="KW-0012">Acyltransferase</keyword>
<keyword evidence="1 2" id="KW-0808">Transferase</keyword>
<keyword evidence="2" id="KW-0028">Amino-acid biosynthesis</keyword>
<comment type="pathway">
    <text evidence="2">Amino-acid biosynthesis; L-methionine biosynthesis via de novo pathway; O-acetyl-L-homoserine from L-homoserine: step 1/1.</text>
</comment>
<feature type="binding site" evidence="2">
    <location>
        <position position="325"/>
    </location>
    <ligand>
        <name>substrate</name>
    </ligand>
</feature>
<gene>
    <name evidence="5" type="primary">metX</name>
    <name evidence="2" type="synonym">metXA</name>
    <name evidence="5" type="ORF">EVA92_02460</name>
</gene>
<dbReference type="EC" id="2.3.1.31" evidence="2"/>
<dbReference type="GO" id="GO:0005737">
    <property type="term" value="C:cytoplasm"/>
    <property type="evidence" value="ECO:0007669"/>
    <property type="project" value="UniProtKB-SubCell"/>
</dbReference>
<dbReference type="InterPro" id="IPR029058">
    <property type="entry name" value="AB_hydrolase_fold"/>
</dbReference>
<evidence type="ECO:0000259" key="4">
    <source>
        <dbReference type="Pfam" id="PF00561"/>
    </source>
</evidence>
<dbReference type="Pfam" id="PF00561">
    <property type="entry name" value="Abhydrolase_1"/>
    <property type="match status" value="1"/>
</dbReference>
<dbReference type="PANTHER" id="PTHR32268">
    <property type="entry name" value="HOMOSERINE O-ACETYLTRANSFERASE"/>
    <property type="match status" value="1"/>
</dbReference>
<dbReference type="GO" id="GO:0009086">
    <property type="term" value="P:methionine biosynthetic process"/>
    <property type="evidence" value="ECO:0007669"/>
    <property type="project" value="UniProtKB-UniRule"/>
</dbReference>
<evidence type="ECO:0000256" key="1">
    <source>
        <dbReference type="ARBA" id="ARBA00022679"/>
    </source>
</evidence>
<evidence type="ECO:0000313" key="6">
    <source>
        <dbReference type="Proteomes" id="UP000315825"/>
    </source>
</evidence>
<proteinExistence type="inferred from homology"/>
<dbReference type="SUPFAM" id="SSF53474">
    <property type="entry name" value="alpha/beta-Hydrolases"/>
    <property type="match status" value="1"/>
</dbReference>
<comment type="subunit">
    <text evidence="2">Homodimer.</text>
</comment>
<dbReference type="NCBIfam" id="TIGR01392">
    <property type="entry name" value="homoserO_Ac_trn"/>
    <property type="match status" value="1"/>
</dbReference>